<evidence type="ECO:0000313" key="2">
    <source>
        <dbReference type="Proteomes" id="UP000270661"/>
    </source>
</evidence>
<reference evidence="1 2" key="1">
    <citation type="submission" date="2018-08" db="EMBL/GenBank/DDBJ databases">
        <title>Recombination of ecologically and evolutionarily significant loci maintains genetic cohesion in the Pseudomonas syringae species complex.</title>
        <authorList>
            <person name="Dillon M."/>
            <person name="Thakur S."/>
            <person name="Almeida R.N.D."/>
            <person name="Weir B.S."/>
            <person name="Guttman D.S."/>
        </authorList>
    </citation>
    <scope>NUCLEOTIDE SEQUENCE [LARGE SCALE GENOMIC DNA]</scope>
    <source>
        <strain evidence="1 2">NCPPB2445</strain>
    </source>
</reference>
<dbReference type="AlphaFoldDB" id="A0A3M3F208"/>
<gene>
    <name evidence="1" type="ORF">ALQ77_03067</name>
</gene>
<accession>A0A3M3F208</accession>
<dbReference type="EMBL" id="RBOJ01000015">
    <property type="protein sequence ID" value="RMM54999.1"/>
    <property type="molecule type" value="Genomic_DNA"/>
</dbReference>
<sequence>MKGFTRSIKLMRYLIVFMQTLVLTLLFASVPTLAVTGPEVAQLLNNRYKNTVSECPVNKPAYFCSGVLVHGSQGSDTFWTHDAASIQSGAERFNYLRADLDTRQLSQKNGIVFSDSFTAIGVGKSLDVLCAYPFEMTVSGHRPDHGCGLPTATNTTQDPSSCAALGISDASSWLTHFQQQTQQPEQQCSLSSRVAAQFKASLVAHQLIDSEWAAKPNLLQIRNWDAQAPERLPLQGLFYDTTQTGALLDAQKDQRDYFTATGEWLPVLRMDLNRAPDAVFGFNTQDQLYAGYQVASRLNARYANTAAACQGDTPAYNCSGVLIRTTDASLDFRAWNPSPGSIQRNGVSFSYMRADVYVPKLAWAKNQGLILKELAAPSAHPLTVRCAYPYDGATFYRSDSCNAHSSAPQTSIPCAEQGITDEHQWLAYFNALASKHTLCSFTGETIPFDVSLKARALLDPAVQREQNEIILAKWPQDIGEQLPLEAFFYTTVAAKPNAVFFQKDYFLHTGRFLPVVGVDLSATDGSVFSFNPDDQISPLSASVKEANGNTLDPVNAEDSLTVVVPSNIGLLPDDKLKVTWAGAPGTPAGGSYTSDESLVSAGLEIPIPYTVVAFNLGQSVTVTYTVIRNNVESPASIPLSLTVLPLSQDDLLVSKPKILQAANNGEGPELDLALANPDVELRIEGWPHMAKNQYVWLRLRGEKTDGTRHDYTVWKAPSRVTPSEYDRRYLKAPVPYSYLQALRDGSVLSVEFKAALSQSTDESQAVTFPLRTYTVHGQVLPFPPSVKEADGTTLNPIDAEDSLTVMVPTSIGLLPDDKLKVTWAGAPGTPAGGSYTSDESLVSAGLEIPIPNTVMAFNLGKSVTVTYTVIHHNVEPATSIPLSLMVLPLSQDDLLRAKPKILQAANNGDGPELDVNTLTGSASVRIDSWPHIAAGQYVWLHLAGTKIDGSDYERTLWGDANGSRVSDKWVSDGFATNSTASLGDLQGLRDGSTLTVGFKAAFDQRNVEAEAVTFPSRTYTIRGKQE</sequence>
<comment type="caution">
    <text evidence="1">The sequence shown here is derived from an EMBL/GenBank/DDBJ whole genome shotgun (WGS) entry which is preliminary data.</text>
</comment>
<proteinExistence type="predicted"/>
<keyword evidence="2" id="KW-1185">Reference proteome</keyword>
<dbReference type="Proteomes" id="UP000270661">
    <property type="component" value="Unassembled WGS sequence"/>
</dbReference>
<name>A0A3M3F208_9PSED</name>
<organism evidence="1 2">
    <name type="scientific">Pseudomonas corrugata</name>
    <dbReference type="NCBI Taxonomy" id="47879"/>
    <lineage>
        <taxon>Bacteria</taxon>
        <taxon>Pseudomonadati</taxon>
        <taxon>Pseudomonadota</taxon>
        <taxon>Gammaproteobacteria</taxon>
        <taxon>Pseudomonadales</taxon>
        <taxon>Pseudomonadaceae</taxon>
        <taxon>Pseudomonas</taxon>
    </lineage>
</organism>
<evidence type="ECO:0000313" key="1">
    <source>
        <dbReference type="EMBL" id="RMM54999.1"/>
    </source>
</evidence>
<protein>
    <submittedName>
        <fullName evidence="1">Uncharacterized protein</fullName>
    </submittedName>
</protein>